<feature type="domain" description="HTH psq-type" evidence="1">
    <location>
        <begin position="62"/>
        <end position="89"/>
    </location>
</feature>
<evidence type="ECO:0000259" key="1">
    <source>
        <dbReference type="Pfam" id="PF05225"/>
    </source>
</evidence>
<dbReference type="AlphaFoldDB" id="A0A9D3YKS3"/>
<protein>
    <recommendedName>
        <fullName evidence="1">HTH psq-type domain-containing protein</fullName>
    </recommendedName>
</protein>
<evidence type="ECO:0000313" key="2">
    <source>
        <dbReference type="EMBL" id="KAH3700614.1"/>
    </source>
</evidence>
<evidence type="ECO:0000313" key="3">
    <source>
        <dbReference type="Proteomes" id="UP000828390"/>
    </source>
</evidence>
<dbReference type="Proteomes" id="UP000828390">
    <property type="component" value="Unassembled WGS sequence"/>
</dbReference>
<organism evidence="2 3">
    <name type="scientific">Dreissena polymorpha</name>
    <name type="common">Zebra mussel</name>
    <name type="synonym">Mytilus polymorpha</name>
    <dbReference type="NCBI Taxonomy" id="45954"/>
    <lineage>
        <taxon>Eukaryota</taxon>
        <taxon>Metazoa</taxon>
        <taxon>Spiralia</taxon>
        <taxon>Lophotrochozoa</taxon>
        <taxon>Mollusca</taxon>
        <taxon>Bivalvia</taxon>
        <taxon>Autobranchia</taxon>
        <taxon>Heteroconchia</taxon>
        <taxon>Euheterodonta</taxon>
        <taxon>Imparidentia</taxon>
        <taxon>Neoheterodontei</taxon>
        <taxon>Myida</taxon>
        <taxon>Dreissenoidea</taxon>
        <taxon>Dreissenidae</taxon>
        <taxon>Dreissena</taxon>
    </lineage>
</organism>
<reference evidence="2" key="2">
    <citation type="submission" date="2020-11" db="EMBL/GenBank/DDBJ databases">
        <authorList>
            <person name="McCartney M.A."/>
            <person name="Auch B."/>
            <person name="Kono T."/>
            <person name="Mallez S."/>
            <person name="Becker A."/>
            <person name="Gohl D.M."/>
            <person name="Silverstein K.A.T."/>
            <person name="Koren S."/>
            <person name="Bechman K.B."/>
            <person name="Herman A."/>
            <person name="Abrahante J.E."/>
            <person name="Garbe J."/>
        </authorList>
    </citation>
    <scope>NUCLEOTIDE SEQUENCE</scope>
    <source>
        <strain evidence="2">Duluth1</strain>
        <tissue evidence="2">Whole animal</tissue>
    </source>
</reference>
<reference evidence="2" key="1">
    <citation type="journal article" date="2019" name="bioRxiv">
        <title>The Genome of the Zebra Mussel, Dreissena polymorpha: A Resource for Invasive Species Research.</title>
        <authorList>
            <person name="McCartney M.A."/>
            <person name="Auch B."/>
            <person name="Kono T."/>
            <person name="Mallez S."/>
            <person name="Zhang Y."/>
            <person name="Obille A."/>
            <person name="Becker A."/>
            <person name="Abrahante J.E."/>
            <person name="Garbe J."/>
            <person name="Badalamenti J.P."/>
            <person name="Herman A."/>
            <person name="Mangelson H."/>
            <person name="Liachko I."/>
            <person name="Sullivan S."/>
            <person name="Sone E.D."/>
            <person name="Koren S."/>
            <person name="Silverstein K.A.T."/>
            <person name="Beckman K.B."/>
            <person name="Gohl D.M."/>
        </authorList>
    </citation>
    <scope>NUCLEOTIDE SEQUENCE</scope>
    <source>
        <strain evidence="2">Duluth1</strain>
        <tissue evidence="2">Whole animal</tissue>
    </source>
</reference>
<dbReference type="Pfam" id="PF05225">
    <property type="entry name" value="HTH_psq"/>
    <property type="match status" value="1"/>
</dbReference>
<accession>A0A9D3YKS3</accession>
<dbReference type="SUPFAM" id="SSF46689">
    <property type="entry name" value="Homeodomain-like"/>
    <property type="match status" value="1"/>
</dbReference>
<dbReference type="Gene3D" id="1.10.10.60">
    <property type="entry name" value="Homeodomain-like"/>
    <property type="match status" value="1"/>
</dbReference>
<sequence>MEVYVRARNDNSAWSVCESKERQLYVEIAFLLQDKKQSTYDVIIDLSHMNALRVKSRSYSLEALECAAADVATGALSLSKAAKTYKVPTLHDRMTGNVARGSKWGKGTLLSASQ</sequence>
<proteinExistence type="predicted"/>
<dbReference type="InterPro" id="IPR007889">
    <property type="entry name" value="HTH_Psq"/>
</dbReference>
<dbReference type="GO" id="GO:0003677">
    <property type="term" value="F:DNA binding"/>
    <property type="evidence" value="ECO:0007669"/>
    <property type="project" value="InterPro"/>
</dbReference>
<keyword evidence="3" id="KW-1185">Reference proteome</keyword>
<feature type="non-terminal residue" evidence="2">
    <location>
        <position position="1"/>
    </location>
</feature>
<gene>
    <name evidence="2" type="ORF">DPMN_075591</name>
</gene>
<dbReference type="InterPro" id="IPR009057">
    <property type="entry name" value="Homeodomain-like_sf"/>
</dbReference>
<name>A0A9D3YKS3_DREPO</name>
<dbReference type="EMBL" id="JAIWYP010000015">
    <property type="protein sequence ID" value="KAH3700614.1"/>
    <property type="molecule type" value="Genomic_DNA"/>
</dbReference>
<comment type="caution">
    <text evidence="2">The sequence shown here is derived from an EMBL/GenBank/DDBJ whole genome shotgun (WGS) entry which is preliminary data.</text>
</comment>